<keyword evidence="10" id="KW-1185">Reference proteome</keyword>
<comment type="similarity">
    <text evidence="2">Belongs to the HAD-like hydrolase superfamily. PHOSPHO family.</text>
</comment>
<feature type="binding site" evidence="7">
    <location>
        <position position="19"/>
    </location>
    <ligand>
        <name>substrate</name>
    </ligand>
</feature>
<keyword evidence="5 8" id="KW-0460">Magnesium</keyword>
<evidence type="ECO:0000256" key="7">
    <source>
        <dbReference type="PIRSR" id="PIRSR031051-2"/>
    </source>
</evidence>
<dbReference type="SUPFAM" id="SSF56784">
    <property type="entry name" value="HAD-like"/>
    <property type="match status" value="1"/>
</dbReference>
<dbReference type="Proteomes" id="UP000007266">
    <property type="component" value="Linkage group 5"/>
</dbReference>
<feature type="binding site" evidence="8">
    <location>
        <position position="10"/>
    </location>
    <ligand>
        <name>Mg(2+)</name>
        <dbReference type="ChEBI" id="CHEBI:18420"/>
    </ligand>
</feature>
<accession>D6WJQ0</accession>
<dbReference type="FunCoup" id="D6WJQ0">
    <property type="interactions" value="181"/>
</dbReference>
<dbReference type="AlphaFoldDB" id="D6WJQ0"/>
<dbReference type="Gene3D" id="3.40.50.1000">
    <property type="entry name" value="HAD superfamily/HAD-like"/>
    <property type="match status" value="1"/>
</dbReference>
<evidence type="ECO:0000256" key="4">
    <source>
        <dbReference type="ARBA" id="ARBA00022801"/>
    </source>
</evidence>
<feature type="binding site" evidence="7">
    <location>
        <position position="98"/>
    </location>
    <ligand>
        <name>substrate</name>
    </ligand>
</feature>
<feature type="binding site" evidence="8">
    <location>
        <position position="178"/>
    </location>
    <ligand>
        <name>Mg(2+)</name>
        <dbReference type="ChEBI" id="CHEBI:18420"/>
    </ligand>
</feature>
<dbReference type="PANTHER" id="PTHR20889">
    <property type="entry name" value="PHOSPHATASE, ORPHAN 1, 2"/>
    <property type="match status" value="1"/>
</dbReference>
<dbReference type="PANTHER" id="PTHR20889:SF12">
    <property type="entry name" value="LP01149P"/>
    <property type="match status" value="1"/>
</dbReference>
<feature type="binding site" evidence="8">
    <location>
        <position position="8"/>
    </location>
    <ligand>
        <name>Mg(2+)</name>
        <dbReference type="ChEBI" id="CHEBI:18420"/>
    </ligand>
</feature>
<dbReference type="InterPro" id="IPR006384">
    <property type="entry name" value="HAD_hydro_PyrdxlP_Pase-like"/>
</dbReference>
<evidence type="ECO:0000313" key="10">
    <source>
        <dbReference type="Proteomes" id="UP000007266"/>
    </source>
</evidence>
<evidence type="ECO:0000256" key="5">
    <source>
        <dbReference type="ARBA" id="ARBA00022842"/>
    </source>
</evidence>
<dbReference type="InterPro" id="IPR036412">
    <property type="entry name" value="HAD-like_sf"/>
</dbReference>
<dbReference type="EMBL" id="KQ971343">
    <property type="protein sequence ID" value="EFA04476.1"/>
    <property type="molecule type" value="Genomic_DNA"/>
</dbReference>
<dbReference type="OMA" id="HNLADCF"/>
<keyword evidence="3 8" id="KW-0479">Metal-binding</keyword>
<name>D6WJQ0_TRICA</name>
<dbReference type="PIRSF" id="PIRSF031051">
    <property type="entry name" value="PyrdxlP_Pase_PHOSPHO2"/>
    <property type="match status" value="1"/>
</dbReference>
<dbReference type="GO" id="GO:0046872">
    <property type="term" value="F:metal ion binding"/>
    <property type="evidence" value="ECO:0007669"/>
    <property type="project" value="UniProtKB-KW"/>
</dbReference>
<proteinExistence type="inferred from homology"/>
<evidence type="ECO:0000313" key="9">
    <source>
        <dbReference type="EMBL" id="EFA04476.1"/>
    </source>
</evidence>
<feature type="active site" description="Nucleophile" evidence="6">
    <location>
        <position position="8"/>
    </location>
</feature>
<dbReference type="PhylomeDB" id="D6WJQ0"/>
<dbReference type="eggNOG" id="KOG3120">
    <property type="taxonomic scope" value="Eukaryota"/>
</dbReference>
<evidence type="ECO:0000256" key="2">
    <source>
        <dbReference type="ARBA" id="ARBA00008541"/>
    </source>
</evidence>
<dbReference type="STRING" id="7070.D6WJQ0"/>
<dbReference type="InParanoid" id="D6WJQ0"/>
<comment type="cofactor">
    <cofactor evidence="1 8">
        <name>Mg(2+)</name>
        <dbReference type="ChEBI" id="CHEBI:18420"/>
    </cofactor>
</comment>
<dbReference type="GO" id="GO:0016791">
    <property type="term" value="F:phosphatase activity"/>
    <property type="evidence" value="ECO:0000318"/>
    <property type="project" value="GO_Central"/>
</dbReference>
<dbReference type="NCBIfam" id="TIGR01489">
    <property type="entry name" value="DKMTPPase-SF"/>
    <property type="match status" value="1"/>
</dbReference>
<dbReference type="InterPro" id="IPR023214">
    <property type="entry name" value="HAD_sf"/>
</dbReference>
<evidence type="ECO:0000256" key="6">
    <source>
        <dbReference type="PIRSR" id="PIRSR031051-1"/>
    </source>
</evidence>
<reference evidence="9 10" key="2">
    <citation type="journal article" date="2010" name="Nucleic Acids Res.">
        <title>BeetleBase in 2010: revisions to provide comprehensive genomic information for Tribolium castaneum.</title>
        <authorList>
            <person name="Kim H.S."/>
            <person name="Murphy T."/>
            <person name="Xia J."/>
            <person name="Caragea D."/>
            <person name="Park Y."/>
            <person name="Beeman R.W."/>
            <person name="Lorenzen M.D."/>
            <person name="Butcher S."/>
            <person name="Manak J.R."/>
            <person name="Brown S.J."/>
        </authorList>
    </citation>
    <scope>GENOME REANNOTATION</scope>
    <source>
        <strain evidence="9 10">Georgia GA2</strain>
    </source>
</reference>
<protein>
    <submittedName>
        <fullName evidence="9">Pyridoxal phosphate phosphatase PHOSPHO2-like Protein</fullName>
    </submittedName>
</protein>
<reference evidence="9 10" key="1">
    <citation type="journal article" date="2008" name="Nature">
        <title>The genome of the model beetle and pest Tribolium castaneum.</title>
        <authorList>
            <consortium name="Tribolium Genome Sequencing Consortium"/>
            <person name="Richards S."/>
            <person name="Gibbs R.A."/>
            <person name="Weinstock G.M."/>
            <person name="Brown S.J."/>
            <person name="Denell R."/>
            <person name="Beeman R.W."/>
            <person name="Gibbs R."/>
            <person name="Beeman R.W."/>
            <person name="Brown S.J."/>
            <person name="Bucher G."/>
            <person name="Friedrich M."/>
            <person name="Grimmelikhuijzen C.J."/>
            <person name="Klingler M."/>
            <person name="Lorenzen M."/>
            <person name="Richards S."/>
            <person name="Roth S."/>
            <person name="Schroder R."/>
            <person name="Tautz D."/>
            <person name="Zdobnov E.M."/>
            <person name="Muzny D."/>
            <person name="Gibbs R.A."/>
            <person name="Weinstock G.M."/>
            <person name="Attaway T."/>
            <person name="Bell S."/>
            <person name="Buhay C.J."/>
            <person name="Chandrabose M.N."/>
            <person name="Chavez D."/>
            <person name="Clerk-Blankenburg K.P."/>
            <person name="Cree A."/>
            <person name="Dao M."/>
            <person name="Davis C."/>
            <person name="Chacko J."/>
            <person name="Dinh H."/>
            <person name="Dugan-Rocha S."/>
            <person name="Fowler G."/>
            <person name="Garner T.T."/>
            <person name="Garnes J."/>
            <person name="Gnirke A."/>
            <person name="Hawes A."/>
            <person name="Hernandez J."/>
            <person name="Hines S."/>
            <person name="Holder M."/>
            <person name="Hume J."/>
            <person name="Jhangiani S.N."/>
            <person name="Joshi V."/>
            <person name="Khan Z.M."/>
            <person name="Jackson L."/>
            <person name="Kovar C."/>
            <person name="Kowis A."/>
            <person name="Lee S."/>
            <person name="Lewis L.R."/>
            <person name="Margolis J."/>
            <person name="Morgan M."/>
            <person name="Nazareth L.V."/>
            <person name="Nguyen N."/>
            <person name="Okwuonu G."/>
            <person name="Parker D."/>
            <person name="Richards S."/>
            <person name="Ruiz S.J."/>
            <person name="Santibanez J."/>
            <person name="Savard J."/>
            <person name="Scherer S.E."/>
            <person name="Schneider B."/>
            <person name="Sodergren E."/>
            <person name="Tautz D."/>
            <person name="Vattahil S."/>
            <person name="Villasana D."/>
            <person name="White C.S."/>
            <person name="Wright R."/>
            <person name="Park Y."/>
            <person name="Beeman R.W."/>
            <person name="Lord J."/>
            <person name="Oppert B."/>
            <person name="Lorenzen M."/>
            <person name="Brown S."/>
            <person name="Wang L."/>
            <person name="Savard J."/>
            <person name="Tautz D."/>
            <person name="Richards S."/>
            <person name="Weinstock G."/>
            <person name="Gibbs R.A."/>
            <person name="Liu Y."/>
            <person name="Worley K."/>
            <person name="Weinstock G."/>
            <person name="Elsik C.G."/>
            <person name="Reese J.T."/>
            <person name="Elhaik E."/>
            <person name="Landan G."/>
            <person name="Graur D."/>
            <person name="Arensburger P."/>
            <person name="Atkinson P."/>
            <person name="Beeman R.W."/>
            <person name="Beidler J."/>
            <person name="Brown S.J."/>
            <person name="Demuth J.P."/>
            <person name="Drury D.W."/>
            <person name="Du Y.Z."/>
            <person name="Fujiwara H."/>
            <person name="Lorenzen M."/>
            <person name="Maselli V."/>
            <person name="Osanai M."/>
            <person name="Park Y."/>
            <person name="Robertson H.M."/>
            <person name="Tu Z."/>
            <person name="Wang J.J."/>
            <person name="Wang S."/>
            <person name="Richards S."/>
            <person name="Song H."/>
            <person name="Zhang L."/>
            <person name="Sodergren E."/>
            <person name="Werner D."/>
            <person name="Stanke M."/>
            <person name="Morgenstern B."/>
            <person name="Solovyev V."/>
            <person name="Kosarev P."/>
            <person name="Brown G."/>
            <person name="Chen H.C."/>
            <person name="Ermolaeva O."/>
            <person name="Hlavina W."/>
            <person name="Kapustin Y."/>
            <person name="Kiryutin B."/>
            <person name="Kitts P."/>
            <person name="Maglott D."/>
            <person name="Pruitt K."/>
            <person name="Sapojnikov V."/>
            <person name="Souvorov A."/>
            <person name="Mackey A.J."/>
            <person name="Waterhouse R.M."/>
            <person name="Wyder S."/>
            <person name="Zdobnov E.M."/>
            <person name="Zdobnov E.M."/>
            <person name="Wyder S."/>
            <person name="Kriventseva E.V."/>
            <person name="Kadowaki T."/>
            <person name="Bork P."/>
            <person name="Aranda M."/>
            <person name="Bao R."/>
            <person name="Beermann A."/>
            <person name="Berns N."/>
            <person name="Bolognesi R."/>
            <person name="Bonneton F."/>
            <person name="Bopp D."/>
            <person name="Brown S.J."/>
            <person name="Bucher G."/>
            <person name="Butts T."/>
            <person name="Chaumot A."/>
            <person name="Denell R.E."/>
            <person name="Ferrier D.E."/>
            <person name="Friedrich M."/>
            <person name="Gordon C.M."/>
            <person name="Jindra M."/>
            <person name="Klingler M."/>
            <person name="Lan Q."/>
            <person name="Lattorff H.M."/>
            <person name="Laudet V."/>
            <person name="von Levetsow C."/>
            <person name="Liu Z."/>
            <person name="Lutz R."/>
            <person name="Lynch J.A."/>
            <person name="da Fonseca R.N."/>
            <person name="Posnien N."/>
            <person name="Reuter R."/>
            <person name="Roth S."/>
            <person name="Savard J."/>
            <person name="Schinko J.B."/>
            <person name="Schmitt C."/>
            <person name="Schoppmeier M."/>
            <person name="Schroder R."/>
            <person name="Shippy T.D."/>
            <person name="Simonnet F."/>
            <person name="Marques-Souza H."/>
            <person name="Tautz D."/>
            <person name="Tomoyasu Y."/>
            <person name="Trauner J."/>
            <person name="Van der Zee M."/>
            <person name="Vervoort M."/>
            <person name="Wittkopp N."/>
            <person name="Wimmer E.A."/>
            <person name="Yang X."/>
            <person name="Jones A.K."/>
            <person name="Sattelle D.B."/>
            <person name="Ebert P.R."/>
            <person name="Nelson D."/>
            <person name="Scott J.G."/>
            <person name="Beeman R.W."/>
            <person name="Muthukrishnan S."/>
            <person name="Kramer K.J."/>
            <person name="Arakane Y."/>
            <person name="Beeman R.W."/>
            <person name="Zhu Q."/>
            <person name="Hogenkamp D."/>
            <person name="Dixit R."/>
            <person name="Oppert B."/>
            <person name="Jiang H."/>
            <person name="Zou Z."/>
            <person name="Marshall J."/>
            <person name="Elpidina E."/>
            <person name="Vinokurov K."/>
            <person name="Oppert C."/>
            <person name="Zou Z."/>
            <person name="Evans J."/>
            <person name="Lu Z."/>
            <person name="Zhao P."/>
            <person name="Sumathipala N."/>
            <person name="Altincicek B."/>
            <person name="Vilcinskas A."/>
            <person name="Williams M."/>
            <person name="Hultmark D."/>
            <person name="Hetru C."/>
            <person name="Jiang H."/>
            <person name="Grimmelikhuijzen C.J."/>
            <person name="Hauser F."/>
            <person name="Cazzamali G."/>
            <person name="Williamson M."/>
            <person name="Park Y."/>
            <person name="Li B."/>
            <person name="Tanaka Y."/>
            <person name="Predel R."/>
            <person name="Neupert S."/>
            <person name="Schachtner J."/>
            <person name="Verleyen P."/>
            <person name="Raible F."/>
            <person name="Bork P."/>
            <person name="Friedrich M."/>
            <person name="Walden K.K."/>
            <person name="Robertson H.M."/>
            <person name="Angeli S."/>
            <person name="Foret S."/>
            <person name="Bucher G."/>
            <person name="Schuetz S."/>
            <person name="Maleszka R."/>
            <person name="Wimmer E.A."/>
            <person name="Beeman R.W."/>
            <person name="Lorenzen M."/>
            <person name="Tomoyasu Y."/>
            <person name="Miller S.C."/>
            <person name="Grossmann D."/>
            <person name="Bucher G."/>
        </authorList>
    </citation>
    <scope>NUCLEOTIDE SEQUENCE [LARGE SCALE GENOMIC DNA]</scope>
    <source>
        <strain evidence="9 10">Georgia GA2</strain>
    </source>
</reference>
<gene>
    <name evidence="9" type="primary">AUGUSTUS-3.0.2_14780</name>
    <name evidence="9" type="ORF">TcasGA2_TC014780</name>
</gene>
<evidence type="ECO:0000256" key="1">
    <source>
        <dbReference type="ARBA" id="ARBA00001946"/>
    </source>
</evidence>
<evidence type="ECO:0000256" key="8">
    <source>
        <dbReference type="PIRSR" id="PIRSR031051-3"/>
    </source>
</evidence>
<dbReference type="HOGENOM" id="CLU_068983_0_1_1"/>
<organism evidence="9 10">
    <name type="scientific">Tribolium castaneum</name>
    <name type="common">Red flour beetle</name>
    <dbReference type="NCBI Taxonomy" id="7070"/>
    <lineage>
        <taxon>Eukaryota</taxon>
        <taxon>Metazoa</taxon>
        <taxon>Ecdysozoa</taxon>
        <taxon>Arthropoda</taxon>
        <taxon>Hexapoda</taxon>
        <taxon>Insecta</taxon>
        <taxon>Pterygota</taxon>
        <taxon>Neoptera</taxon>
        <taxon>Endopterygota</taxon>
        <taxon>Coleoptera</taxon>
        <taxon>Polyphaga</taxon>
        <taxon>Cucujiformia</taxon>
        <taxon>Tenebrionidae</taxon>
        <taxon>Tenebrionidae incertae sedis</taxon>
        <taxon>Tribolium</taxon>
    </lineage>
</organism>
<dbReference type="Pfam" id="PF06888">
    <property type="entry name" value="Put_Phosphatase"/>
    <property type="match status" value="1"/>
</dbReference>
<keyword evidence="4" id="KW-0378">Hydrolase</keyword>
<dbReference type="NCBIfam" id="TIGR01488">
    <property type="entry name" value="HAD-SF-IB"/>
    <property type="match status" value="1"/>
</dbReference>
<sequence length="245" mass="27715">MKVLAVFDFDHTILDDNSDTAVIALTDKDNLPVEIRSLHSTEGWTAFMQAIFKLLYHEGRTIDEINNLITNLKPVGGMVPLIEEFHKNPAFELIIISDSNAHFIKIWLEKNNVSKCFTKVFTNPSKIENGLLTISPYHNQNACKLSTNNLCKGTVLDEFVQEQRDKGVVYDRIVYIGDGVNDFCPVLRLHKSDLACVRKGFKLQDLVTKAQKGTSFDNSGKPHVILAEIFVWETGDDILKHLQLK</sequence>
<feature type="active site" description="Proton donor" evidence="6">
    <location>
        <position position="10"/>
    </location>
</feature>
<dbReference type="InterPro" id="IPR016965">
    <property type="entry name" value="Pase_PHOSPHO-typ"/>
</dbReference>
<evidence type="ECO:0000256" key="3">
    <source>
        <dbReference type="ARBA" id="ARBA00022723"/>
    </source>
</evidence>